<evidence type="ECO:0000256" key="1">
    <source>
        <dbReference type="ARBA" id="ARBA00004496"/>
    </source>
</evidence>
<keyword evidence="4" id="KW-0677">Repeat</keyword>
<keyword evidence="8" id="KW-0863">Zinc-finger</keyword>
<dbReference type="Proteomes" id="UP000673394">
    <property type="component" value="Unassembled WGS sequence"/>
</dbReference>
<name>A0ABS5CM56_9BACL</name>
<comment type="subcellular location">
    <subcellularLocation>
        <location evidence="1">Cytoplasm</location>
    </subcellularLocation>
</comment>
<keyword evidence="10" id="KW-0067">ATP-binding</keyword>
<keyword evidence="12" id="KW-0238">DNA-binding</keyword>
<keyword evidence="2" id="KW-0963">Cytoplasm</keyword>
<dbReference type="PROSITE" id="PS00211">
    <property type="entry name" value="ABC_TRANSPORTER_1"/>
    <property type="match status" value="1"/>
</dbReference>
<comment type="similarity">
    <text evidence="14">Belongs to the ABC transporter superfamily. UvrA family.</text>
</comment>
<keyword evidence="11" id="KW-0267">Excision nuclease</keyword>
<evidence type="ECO:0000256" key="7">
    <source>
        <dbReference type="ARBA" id="ARBA00022769"/>
    </source>
</evidence>
<evidence type="ECO:0000256" key="6">
    <source>
        <dbReference type="ARBA" id="ARBA00022763"/>
    </source>
</evidence>
<evidence type="ECO:0000313" key="18">
    <source>
        <dbReference type="EMBL" id="MBP3966938.1"/>
    </source>
</evidence>
<reference evidence="18 19" key="1">
    <citation type="submission" date="2021-04" db="EMBL/GenBank/DDBJ databases">
        <title>Paenibacillus sp. DLE-14 whole genome sequence.</title>
        <authorList>
            <person name="Ham Y.J."/>
        </authorList>
    </citation>
    <scope>NUCLEOTIDE SEQUENCE [LARGE SCALE GENOMIC DNA]</scope>
    <source>
        <strain evidence="18 19">DLE-14</strain>
    </source>
</reference>
<evidence type="ECO:0000256" key="14">
    <source>
        <dbReference type="ARBA" id="ARBA00038000"/>
    </source>
</evidence>
<evidence type="ECO:0000313" key="19">
    <source>
        <dbReference type="Proteomes" id="UP000673394"/>
    </source>
</evidence>
<organism evidence="18 19">
    <name type="scientific">Paenibacillus lignilyticus</name>
    <dbReference type="NCBI Taxonomy" id="1172615"/>
    <lineage>
        <taxon>Bacteria</taxon>
        <taxon>Bacillati</taxon>
        <taxon>Bacillota</taxon>
        <taxon>Bacilli</taxon>
        <taxon>Bacillales</taxon>
        <taxon>Paenibacillaceae</taxon>
        <taxon>Paenibacillus</taxon>
    </lineage>
</organism>
<proteinExistence type="inferred from homology"/>
<evidence type="ECO:0000256" key="12">
    <source>
        <dbReference type="ARBA" id="ARBA00023125"/>
    </source>
</evidence>
<dbReference type="Gene3D" id="1.10.8.280">
    <property type="entry name" value="ABC transporter ATPase domain-like"/>
    <property type="match status" value="1"/>
</dbReference>
<dbReference type="InterPro" id="IPR027417">
    <property type="entry name" value="P-loop_NTPase"/>
</dbReference>
<dbReference type="PANTHER" id="PTHR43152:SF3">
    <property type="entry name" value="UVRABC SYSTEM PROTEIN A"/>
    <property type="match status" value="1"/>
</dbReference>
<evidence type="ECO:0000256" key="11">
    <source>
        <dbReference type="ARBA" id="ARBA00022881"/>
    </source>
</evidence>
<dbReference type="Pfam" id="PF17755">
    <property type="entry name" value="UvrA_DNA-bind"/>
    <property type="match status" value="1"/>
</dbReference>
<keyword evidence="6" id="KW-0227">DNA damage</keyword>
<dbReference type="SMART" id="SM00382">
    <property type="entry name" value="AAA"/>
    <property type="match status" value="2"/>
</dbReference>
<keyword evidence="3" id="KW-0479">Metal-binding</keyword>
<keyword evidence="19" id="KW-1185">Reference proteome</keyword>
<feature type="domain" description="ABC transporter" evidence="17">
    <location>
        <begin position="248"/>
        <end position="488"/>
    </location>
</feature>
<gene>
    <name evidence="18" type="primary">uvrA</name>
    <name evidence="18" type="ORF">I8J30_30085</name>
</gene>
<evidence type="ECO:0000256" key="5">
    <source>
        <dbReference type="ARBA" id="ARBA00022741"/>
    </source>
</evidence>
<sequence>MNDWIEIKDAHENNLKHVSLRIPKYRLVVLTGPSGSGKSTLAMDTLQRECQRQYMESMGMVSDSINKPKVGAIIGLSPSISVGQHVTNRNPRSTVGTVTDIYTYLRAIFSRAGHRACPSCGESIPPGPATTAHIGAAEEDDRQEWVNCPKCHTAVERLTMSHFSFNQPQGACASCSGLGMVSTLRMEAVFDQEKSLRGGGVPSLFEMMIDYYTVILKAAGEYYGFHFDPDLPLKDYNEVQRDLLYYGVESEQFMRHYPDTKPPKKVNSGKFEGILTGIWRRFKEKGPDAEGSMNTASLFHQQLCPDCHGAKLNELARSVKVGGAAIHEISDWPLGHVYDWVGRLHNELSPDSLEMLETIVSDEIPSRLKRILDVGLGYLSLNRQSITLSGGEAQRLRLASLLGSGLTGVLYILDEPTAGLHPRDTDGLIQVLKQLRDLGNTVLVIEHDVEMMRAADHVIDMGPGAGSTGGRVVGEGSLDDLMAAEESVTGAYLRDEAHYKLTRKSRRPGNGRKLTVRNAHARNLKNVTVSFPLGCLVAVTGVSGSGKSTLLFDLLAEGANDNLQPEGCGGIEGTEEVGNWITVDQSPVGRMQRSNVATYTDMFTAMRNLYAGLPEAKKLKLTPKHFSFNTPGGRCENCQGLGVITVDMHFLPDIEVRCPACKGRRFQEEVLRVTYEGYSISDLLDLTVQESLAVFEGAAKMADTIGLLCEVGLGYLHWGQSVRTLSGGEGQRLRLAKELGKRTKKHTLYLLDEPTTGLHPADVRQLTVLLDKLVDAGNTVIVVEHNMELIRESDWIVDIGPEGGELGGTVMAEGTPEQVAQVRQSFTGRYLREAL</sequence>
<evidence type="ECO:0000256" key="9">
    <source>
        <dbReference type="ARBA" id="ARBA00022833"/>
    </source>
</evidence>
<accession>A0ABS5CM56</accession>
<comment type="caution">
    <text evidence="18">The sequence shown here is derived from an EMBL/GenBank/DDBJ whole genome shotgun (WGS) entry which is preliminary data.</text>
</comment>
<keyword evidence="7" id="KW-0228">DNA excision</keyword>
<dbReference type="Gene3D" id="1.20.1580.10">
    <property type="entry name" value="ABC transporter ATPase like domain"/>
    <property type="match status" value="2"/>
</dbReference>
<evidence type="ECO:0000256" key="8">
    <source>
        <dbReference type="ARBA" id="ARBA00022771"/>
    </source>
</evidence>
<evidence type="ECO:0000256" key="15">
    <source>
        <dbReference type="ARBA" id="ARBA00039316"/>
    </source>
</evidence>
<dbReference type="RefSeq" id="WP_210664112.1">
    <property type="nucleotide sequence ID" value="NZ_JAGKSP010000027.1"/>
</dbReference>
<dbReference type="InterPro" id="IPR003593">
    <property type="entry name" value="AAA+_ATPase"/>
</dbReference>
<evidence type="ECO:0000256" key="13">
    <source>
        <dbReference type="ARBA" id="ARBA00023204"/>
    </source>
</evidence>
<evidence type="ECO:0000256" key="3">
    <source>
        <dbReference type="ARBA" id="ARBA00022723"/>
    </source>
</evidence>
<dbReference type="Gene3D" id="3.40.50.300">
    <property type="entry name" value="P-loop containing nucleotide triphosphate hydrolases"/>
    <property type="match status" value="2"/>
</dbReference>
<evidence type="ECO:0000256" key="2">
    <source>
        <dbReference type="ARBA" id="ARBA00022490"/>
    </source>
</evidence>
<protein>
    <recommendedName>
        <fullName evidence="15">UvrABC system protein A</fullName>
    </recommendedName>
    <alternativeName>
        <fullName evidence="16">Excinuclease ABC subunit A</fullName>
    </alternativeName>
</protein>
<keyword evidence="13" id="KW-0234">DNA repair</keyword>
<dbReference type="InterPro" id="IPR017871">
    <property type="entry name" value="ABC_transporter-like_CS"/>
</dbReference>
<dbReference type="EMBL" id="JAGKSP010000027">
    <property type="protein sequence ID" value="MBP3966938.1"/>
    <property type="molecule type" value="Genomic_DNA"/>
</dbReference>
<feature type="domain" description="ABC transporter" evidence="17">
    <location>
        <begin position="493"/>
        <end position="832"/>
    </location>
</feature>
<dbReference type="PANTHER" id="PTHR43152">
    <property type="entry name" value="UVRABC SYSTEM PROTEIN A"/>
    <property type="match status" value="1"/>
</dbReference>
<dbReference type="SUPFAM" id="SSF52540">
    <property type="entry name" value="P-loop containing nucleoside triphosphate hydrolases"/>
    <property type="match status" value="2"/>
</dbReference>
<dbReference type="NCBIfam" id="TIGR00630">
    <property type="entry name" value="uvra"/>
    <property type="match status" value="1"/>
</dbReference>
<dbReference type="InterPro" id="IPR003439">
    <property type="entry name" value="ABC_transporter-like_ATP-bd"/>
</dbReference>
<dbReference type="InterPro" id="IPR004602">
    <property type="entry name" value="UvrA"/>
</dbReference>
<evidence type="ECO:0000259" key="17">
    <source>
        <dbReference type="PROSITE" id="PS50893"/>
    </source>
</evidence>
<evidence type="ECO:0000256" key="16">
    <source>
        <dbReference type="ARBA" id="ARBA00042156"/>
    </source>
</evidence>
<evidence type="ECO:0000256" key="10">
    <source>
        <dbReference type="ARBA" id="ARBA00022840"/>
    </source>
</evidence>
<dbReference type="InterPro" id="IPR041552">
    <property type="entry name" value="UvrA_DNA-bd"/>
</dbReference>
<keyword evidence="9" id="KW-0862">Zinc</keyword>
<dbReference type="PROSITE" id="PS50893">
    <property type="entry name" value="ABC_TRANSPORTER_2"/>
    <property type="match status" value="2"/>
</dbReference>
<keyword evidence="5" id="KW-0547">Nucleotide-binding</keyword>
<evidence type="ECO:0000256" key="4">
    <source>
        <dbReference type="ARBA" id="ARBA00022737"/>
    </source>
</evidence>